<dbReference type="Pfam" id="PF12625">
    <property type="entry name" value="Arabinose_bd"/>
    <property type="match status" value="1"/>
</dbReference>
<keyword evidence="6" id="KW-1185">Reference proteome</keyword>
<dbReference type="Pfam" id="PF12833">
    <property type="entry name" value="HTH_18"/>
    <property type="match status" value="1"/>
</dbReference>
<keyword evidence="2" id="KW-0238">DNA-binding</keyword>
<reference evidence="5 6" key="1">
    <citation type="submission" date="2014-06" db="EMBL/GenBank/DDBJ databases">
        <title>Whole Genome Sequences of Three Symbiotic Endozoicomonas Bacteria.</title>
        <authorList>
            <person name="Neave M.J."/>
            <person name="Apprill A."/>
            <person name="Voolstra C.R."/>
        </authorList>
    </citation>
    <scope>NUCLEOTIDE SEQUENCE [LARGE SCALE GENOMIC DNA]</scope>
    <source>
        <strain evidence="5 6">DSM 22380</strain>
    </source>
</reference>
<organism evidence="5 6">
    <name type="scientific">Endozoicomonas elysicola</name>
    <dbReference type="NCBI Taxonomy" id="305900"/>
    <lineage>
        <taxon>Bacteria</taxon>
        <taxon>Pseudomonadati</taxon>
        <taxon>Pseudomonadota</taxon>
        <taxon>Gammaproteobacteria</taxon>
        <taxon>Oceanospirillales</taxon>
        <taxon>Endozoicomonadaceae</taxon>
        <taxon>Endozoicomonas</taxon>
    </lineage>
</organism>
<name>A0A081KDG4_9GAMM</name>
<dbReference type="eggNOG" id="COG2207">
    <property type="taxonomic scope" value="Bacteria"/>
</dbReference>
<sequence length="363" mass="40906">MTTEYLIPVNYVVPLLKVAAEKGCDVQKLAVENQLELQTDDDSLTLSSDVTPDTFRKLYLTVSQLLESEVNKYSHHEMSSGALEAMCYALVECNTLRDAFNVASEFLSGRSTFGGTLPEELPLYEFSNDGSSIRMLHAGYHGLESHEINSSRQLRMVYSLALWHRFCCWLTGQYLEVHSVSLMGPAMLNLMDYRFHFECPIQFKQAENFIQINASALDAPVVQTPESLKKLLSAGPFALFNIEAIQDSHSLAPKMRSLLGGEENGDIPKLSEVAEMIDIPVRTLRRHLVKEGSSYQQVKDEYRRDIAIKYLSQSDISITAAALLMGFEELSAFHRSFKKWTGITPGEFRRRNNIDTTKSHGNC</sequence>
<dbReference type="GO" id="GO:0003700">
    <property type="term" value="F:DNA-binding transcription factor activity"/>
    <property type="evidence" value="ECO:0007669"/>
    <property type="project" value="InterPro"/>
</dbReference>
<protein>
    <recommendedName>
        <fullName evidence="4">HTH araC/xylS-type domain-containing protein</fullName>
    </recommendedName>
</protein>
<proteinExistence type="predicted"/>
<dbReference type="GO" id="GO:0005829">
    <property type="term" value="C:cytosol"/>
    <property type="evidence" value="ECO:0007669"/>
    <property type="project" value="TreeGrafter"/>
</dbReference>
<evidence type="ECO:0000313" key="6">
    <source>
        <dbReference type="Proteomes" id="UP000027997"/>
    </source>
</evidence>
<comment type="caution">
    <text evidence="5">The sequence shown here is derived from an EMBL/GenBank/DDBJ whole genome shotgun (WGS) entry which is preliminary data.</text>
</comment>
<evidence type="ECO:0000256" key="1">
    <source>
        <dbReference type="ARBA" id="ARBA00023015"/>
    </source>
</evidence>
<dbReference type="SUPFAM" id="SSF46689">
    <property type="entry name" value="Homeodomain-like"/>
    <property type="match status" value="1"/>
</dbReference>
<feature type="domain" description="HTH araC/xylS-type" evidence="4">
    <location>
        <begin position="253"/>
        <end position="351"/>
    </location>
</feature>
<gene>
    <name evidence="5" type="ORF">GV64_16955</name>
</gene>
<dbReference type="SMART" id="SM00342">
    <property type="entry name" value="HTH_ARAC"/>
    <property type="match status" value="1"/>
</dbReference>
<dbReference type="EMBL" id="JOJP01000001">
    <property type="protein sequence ID" value="KEI72190.1"/>
    <property type="molecule type" value="Genomic_DNA"/>
</dbReference>
<evidence type="ECO:0000259" key="4">
    <source>
        <dbReference type="PROSITE" id="PS01124"/>
    </source>
</evidence>
<dbReference type="Proteomes" id="UP000027997">
    <property type="component" value="Unassembled WGS sequence"/>
</dbReference>
<dbReference type="AlphaFoldDB" id="A0A081KDG4"/>
<dbReference type="GO" id="GO:0000976">
    <property type="term" value="F:transcription cis-regulatory region binding"/>
    <property type="evidence" value="ECO:0007669"/>
    <property type="project" value="TreeGrafter"/>
</dbReference>
<dbReference type="STRING" id="305900.GV64_16955"/>
<dbReference type="InterPro" id="IPR018060">
    <property type="entry name" value="HTH_AraC"/>
</dbReference>
<dbReference type="InterPro" id="IPR032687">
    <property type="entry name" value="AraC-type_N"/>
</dbReference>
<dbReference type="PROSITE" id="PS01124">
    <property type="entry name" value="HTH_ARAC_FAMILY_2"/>
    <property type="match status" value="1"/>
</dbReference>
<dbReference type="Gene3D" id="1.10.10.60">
    <property type="entry name" value="Homeodomain-like"/>
    <property type="match status" value="1"/>
</dbReference>
<dbReference type="PANTHER" id="PTHR47894">
    <property type="entry name" value="HTH-TYPE TRANSCRIPTIONAL REGULATOR GADX"/>
    <property type="match status" value="1"/>
</dbReference>
<dbReference type="RefSeq" id="WP_020583915.1">
    <property type="nucleotide sequence ID" value="NZ_JOJP01000001.1"/>
</dbReference>
<dbReference type="PANTHER" id="PTHR47894:SF1">
    <property type="entry name" value="HTH-TYPE TRANSCRIPTIONAL REGULATOR VQSM"/>
    <property type="match status" value="1"/>
</dbReference>
<accession>A0A081KDG4</accession>
<dbReference type="InterPro" id="IPR009057">
    <property type="entry name" value="Homeodomain-like_sf"/>
</dbReference>
<keyword evidence="3" id="KW-0804">Transcription</keyword>
<keyword evidence="1" id="KW-0805">Transcription regulation</keyword>
<evidence type="ECO:0000256" key="3">
    <source>
        <dbReference type="ARBA" id="ARBA00023163"/>
    </source>
</evidence>
<evidence type="ECO:0000313" key="5">
    <source>
        <dbReference type="EMBL" id="KEI72190.1"/>
    </source>
</evidence>
<evidence type="ECO:0000256" key="2">
    <source>
        <dbReference type="ARBA" id="ARBA00023125"/>
    </source>
</evidence>